<accession>A0A654KGJ3</accession>
<evidence type="ECO:0000313" key="1">
    <source>
        <dbReference type="EMBL" id="ADU91563.1"/>
    </source>
</evidence>
<evidence type="ECO:0000313" key="2">
    <source>
        <dbReference type="Proteomes" id="UP000007472"/>
    </source>
</evidence>
<gene>
    <name evidence="1" type="ordered locus">TEQUI_0625</name>
</gene>
<dbReference type="InterPro" id="IPR002696">
    <property type="entry name" value="Membr_insert_effic_factor_YidD"/>
</dbReference>
<proteinExistence type="predicted"/>
<name>A0A654KGJ3_TAYEM</name>
<dbReference type="KEGG" id="teq:TEQUI_0625"/>
<dbReference type="SMART" id="SM01234">
    <property type="entry name" value="Haemolytic"/>
    <property type="match status" value="1"/>
</dbReference>
<sequence length="41" mass="4486">MQTALEEHGALKGTYLGLKRICRCNPLFDGGIDPVPSKDKL</sequence>
<reference evidence="1 2" key="1">
    <citation type="journal article" date="2011" name="J. Bacteriol.">
        <title>Genome sequence of Taylorella equigenitalis MCE9, the causative agent of contagious equine metritis.</title>
        <authorList>
            <person name="Hebert L."/>
            <person name="Moumen B."/>
            <person name="Duquesne F."/>
            <person name="Breuil M.F."/>
            <person name="Laugier C."/>
            <person name="Batto J.M."/>
            <person name="Renault P."/>
            <person name="Petry S."/>
        </authorList>
    </citation>
    <scope>NUCLEOTIDE SEQUENCE [LARGE SCALE GENOMIC DNA]</scope>
    <source>
        <strain evidence="1 2">MCE9</strain>
    </source>
</reference>
<protein>
    <submittedName>
        <fullName evidence="1">Protein YidD</fullName>
    </submittedName>
</protein>
<dbReference type="Pfam" id="PF01809">
    <property type="entry name" value="YidD"/>
    <property type="match status" value="1"/>
</dbReference>
<organism evidence="1 2">
    <name type="scientific">Taylorella equigenitalis (strain MCE9)</name>
    <dbReference type="NCBI Taxonomy" id="937774"/>
    <lineage>
        <taxon>Bacteria</taxon>
        <taxon>Pseudomonadati</taxon>
        <taxon>Pseudomonadota</taxon>
        <taxon>Betaproteobacteria</taxon>
        <taxon>Burkholderiales</taxon>
        <taxon>Alcaligenaceae</taxon>
        <taxon>Taylorella</taxon>
    </lineage>
</organism>
<dbReference type="AlphaFoldDB" id="A0A654KGJ3"/>
<dbReference type="EMBL" id="CP002456">
    <property type="protein sequence ID" value="ADU91563.1"/>
    <property type="molecule type" value="Genomic_DNA"/>
</dbReference>
<dbReference type="Proteomes" id="UP000007472">
    <property type="component" value="Chromosome"/>
</dbReference>